<reference evidence="1" key="1">
    <citation type="journal article" date="2014" name="Int. J. Syst. Evol. Microbiol.">
        <title>Complete genome sequence of Corynebacterium casei LMG S-19264T (=DSM 44701T), isolated from a smear-ripened cheese.</title>
        <authorList>
            <consortium name="US DOE Joint Genome Institute (JGI-PGF)"/>
            <person name="Walter F."/>
            <person name="Albersmeier A."/>
            <person name="Kalinowski J."/>
            <person name="Ruckert C."/>
        </authorList>
    </citation>
    <scope>NUCLEOTIDE SEQUENCE</scope>
    <source>
        <strain evidence="1">CCM 7905</strain>
    </source>
</reference>
<protein>
    <submittedName>
        <fullName evidence="1">Thioesterase</fullName>
    </submittedName>
</protein>
<name>A0A917CW97_9NOCA</name>
<dbReference type="Gene3D" id="3.10.129.10">
    <property type="entry name" value="Hotdog Thioesterase"/>
    <property type="match status" value="1"/>
</dbReference>
<proteinExistence type="predicted"/>
<dbReference type="InterPro" id="IPR050563">
    <property type="entry name" value="4-hydroxybenzoyl-CoA_TE"/>
</dbReference>
<dbReference type="InterPro" id="IPR029069">
    <property type="entry name" value="HotDog_dom_sf"/>
</dbReference>
<gene>
    <name evidence="1" type="ORF">GCM10007304_14900</name>
</gene>
<keyword evidence="2" id="KW-1185">Reference proteome</keyword>
<reference evidence="1" key="2">
    <citation type="submission" date="2020-09" db="EMBL/GenBank/DDBJ databases">
        <authorList>
            <person name="Sun Q."/>
            <person name="Sedlacek I."/>
        </authorList>
    </citation>
    <scope>NUCLEOTIDE SEQUENCE</scope>
    <source>
        <strain evidence="1">CCM 7905</strain>
    </source>
</reference>
<dbReference type="CDD" id="cd00586">
    <property type="entry name" value="4HBT"/>
    <property type="match status" value="1"/>
</dbReference>
<comment type="caution">
    <text evidence="1">The sequence shown here is derived from an EMBL/GenBank/DDBJ whole genome shotgun (WGS) entry which is preliminary data.</text>
</comment>
<evidence type="ECO:0000313" key="1">
    <source>
        <dbReference type="EMBL" id="GGG01930.1"/>
    </source>
</evidence>
<dbReference type="RefSeq" id="WP_188544203.1">
    <property type="nucleotide sequence ID" value="NZ_BMCU01000002.1"/>
</dbReference>
<dbReference type="Pfam" id="PF13279">
    <property type="entry name" value="4HBT_2"/>
    <property type="match status" value="1"/>
</dbReference>
<sequence length="135" mass="15126">MSGATFTAHLQVRWADSDRLGHVNNVRYVEYAQEARVQFLSRLDDRGATVVRRLEVDYLHPVTDNSGPLEVEVSVTRVGTTSCHIQHVVKDRNGRVCAEVVAVMVGFESETETSRPWSDAERSLFDEFSVASEVS</sequence>
<dbReference type="AlphaFoldDB" id="A0A917CW97"/>
<evidence type="ECO:0000313" key="2">
    <source>
        <dbReference type="Proteomes" id="UP000654257"/>
    </source>
</evidence>
<dbReference type="EMBL" id="BMCU01000002">
    <property type="protein sequence ID" value="GGG01930.1"/>
    <property type="molecule type" value="Genomic_DNA"/>
</dbReference>
<dbReference type="SUPFAM" id="SSF54637">
    <property type="entry name" value="Thioesterase/thiol ester dehydrase-isomerase"/>
    <property type="match status" value="1"/>
</dbReference>
<dbReference type="PANTHER" id="PTHR31793">
    <property type="entry name" value="4-HYDROXYBENZOYL-COA THIOESTERASE FAMILY MEMBER"/>
    <property type="match status" value="1"/>
</dbReference>
<dbReference type="GO" id="GO:0047617">
    <property type="term" value="F:fatty acyl-CoA hydrolase activity"/>
    <property type="evidence" value="ECO:0007669"/>
    <property type="project" value="TreeGrafter"/>
</dbReference>
<dbReference type="PANTHER" id="PTHR31793:SF24">
    <property type="entry name" value="LONG-CHAIN ACYL-COA THIOESTERASE FADM"/>
    <property type="match status" value="1"/>
</dbReference>
<dbReference type="Proteomes" id="UP000654257">
    <property type="component" value="Unassembled WGS sequence"/>
</dbReference>
<accession>A0A917CW97</accession>
<organism evidence="1 2">
    <name type="scientific">Rhodococcoides trifolii</name>
    <dbReference type="NCBI Taxonomy" id="908250"/>
    <lineage>
        <taxon>Bacteria</taxon>
        <taxon>Bacillati</taxon>
        <taxon>Actinomycetota</taxon>
        <taxon>Actinomycetes</taxon>
        <taxon>Mycobacteriales</taxon>
        <taxon>Nocardiaceae</taxon>
        <taxon>Rhodococcoides</taxon>
    </lineage>
</organism>